<reference evidence="1 4" key="3">
    <citation type="submission" date="2019-12" db="EMBL/GenBank/DDBJ databases">
        <title>Chromosome-level assembly of the Caenorhabditis remanei genome.</title>
        <authorList>
            <person name="Teterina A.A."/>
            <person name="Willis J.H."/>
            <person name="Phillips P.C."/>
        </authorList>
    </citation>
    <scope>NUCLEOTIDE SEQUENCE [LARGE SCALE GENOMIC DNA]</scope>
    <source>
        <strain evidence="1 4">PX506</strain>
        <tissue evidence="1">Whole organism</tissue>
    </source>
</reference>
<reference evidence="3" key="1">
    <citation type="submission" date="2017-08" db="EMBL/GenBank/DDBJ databases">
        <authorList>
            <person name="Fierst J.L."/>
        </authorList>
    </citation>
    <scope>NUCLEOTIDE SEQUENCE [LARGE SCALE GENOMIC DNA]</scope>
    <source>
        <strain evidence="3">PX439</strain>
    </source>
</reference>
<evidence type="ECO:0000313" key="1">
    <source>
        <dbReference type="EMBL" id="KAF1749505.1"/>
    </source>
</evidence>
<gene>
    <name evidence="2" type="ORF">FL82_22823</name>
    <name evidence="1" type="ORF">GCK72_025973</name>
</gene>
<evidence type="ECO:0000313" key="3">
    <source>
        <dbReference type="Proteomes" id="UP000216624"/>
    </source>
</evidence>
<dbReference type="AlphaFoldDB" id="A0A260ZST4"/>
<accession>A0A260ZST4</accession>
<dbReference type="Proteomes" id="UP000483820">
    <property type="component" value="Chromosome X"/>
</dbReference>
<feature type="non-terminal residue" evidence="2">
    <location>
        <position position="1"/>
    </location>
</feature>
<evidence type="ECO:0000313" key="2">
    <source>
        <dbReference type="EMBL" id="OZF88339.1"/>
    </source>
</evidence>
<name>A0A260ZST4_CAERE</name>
<dbReference type="EMBL" id="WUAV01000006">
    <property type="protein sequence ID" value="KAF1749505.1"/>
    <property type="molecule type" value="Genomic_DNA"/>
</dbReference>
<evidence type="ECO:0000313" key="4">
    <source>
        <dbReference type="Proteomes" id="UP000483820"/>
    </source>
</evidence>
<dbReference type="Proteomes" id="UP000216624">
    <property type="component" value="Unassembled WGS sequence"/>
</dbReference>
<reference evidence="2" key="2">
    <citation type="submission" date="2017-08" db="EMBL/GenBank/DDBJ databases">
        <authorList>
            <person name="de Groot N.N."/>
        </authorList>
    </citation>
    <scope>NUCLEOTIDE SEQUENCE [LARGE SCALE GENOMIC DNA]</scope>
    <source>
        <strain evidence="2">PX439</strain>
    </source>
</reference>
<keyword evidence="3" id="KW-1185">Reference proteome</keyword>
<organism evidence="2 3">
    <name type="scientific">Caenorhabditis remanei</name>
    <name type="common">Caenorhabditis vulgaris</name>
    <dbReference type="NCBI Taxonomy" id="31234"/>
    <lineage>
        <taxon>Eukaryota</taxon>
        <taxon>Metazoa</taxon>
        <taxon>Ecdysozoa</taxon>
        <taxon>Nematoda</taxon>
        <taxon>Chromadorea</taxon>
        <taxon>Rhabditida</taxon>
        <taxon>Rhabditina</taxon>
        <taxon>Rhabditomorpha</taxon>
        <taxon>Rhabditoidea</taxon>
        <taxon>Rhabditidae</taxon>
        <taxon>Peloderinae</taxon>
        <taxon>Caenorhabditis</taxon>
    </lineage>
</organism>
<protein>
    <submittedName>
        <fullName evidence="2">Uncharacterized protein</fullName>
    </submittedName>
</protein>
<dbReference type="EMBL" id="NMWX01000054">
    <property type="protein sequence ID" value="OZF88339.1"/>
    <property type="molecule type" value="Genomic_DNA"/>
</dbReference>
<comment type="caution">
    <text evidence="2">The sequence shown here is derived from an EMBL/GenBank/DDBJ whole genome shotgun (WGS) entry which is preliminary data.</text>
</comment>
<sequence length="129" mass="14255">MPTTLEVINIFFIILTFPIGATGVEQTVLAQNMAGLNIQALHALLSRYYNQFPLQPVAPPPASSAPYMLPAMNMNNFNLHVAPLIAPTPQPFNPQYNFIPTMTIANNEPMVNLQREPIVEVLPDNSNLI</sequence>
<proteinExistence type="predicted"/>